<sequence length="56" mass="6336">GPAEKCAQLKIGDRLISVNDQVFDNNFSHFDAWNLLKSMPEGMITLKILPCLIKFD</sequence>
<accession>A0A915KTI8</accession>
<dbReference type="WBParaSite" id="nRc.2.0.1.t40923-RA">
    <property type="protein sequence ID" value="nRc.2.0.1.t40923-RA"/>
    <property type="gene ID" value="nRc.2.0.1.g40923"/>
</dbReference>
<dbReference type="SUPFAM" id="SSF50156">
    <property type="entry name" value="PDZ domain-like"/>
    <property type="match status" value="1"/>
</dbReference>
<evidence type="ECO:0000313" key="2">
    <source>
        <dbReference type="Proteomes" id="UP000887565"/>
    </source>
</evidence>
<reference evidence="3" key="1">
    <citation type="submission" date="2022-11" db="UniProtKB">
        <authorList>
            <consortium name="WormBaseParasite"/>
        </authorList>
    </citation>
    <scope>IDENTIFICATION</scope>
</reference>
<proteinExistence type="predicted"/>
<feature type="domain" description="PDZ" evidence="1">
    <location>
        <begin position="1"/>
        <end position="38"/>
    </location>
</feature>
<dbReference type="AlphaFoldDB" id="A0A915KTI8"/>
<keyword evidence="2" id="KW-1185">Reference proteome</keyword>
<dbReference type="Proteomes" id="UP000887565">
    <property type="component" value="Unplaced"/>
</dbReference>
<dbReference type="Gene3D" id="2.30.42.10">
    <property type="match status" value="1"/>
</dbReference>
<dbReference type="Pfam" id="PF00595">
    <property type="entry name" value="PDZ"/>
    <property type="match status" value="1"/>
</dbReference>
<name>A0A915KTI8_ROMCU</name>
<dbReference type="PROSITE" id="PS50106">
    <property type="entry name" value="PDZ"/>
    <property type="match status" value="1"/>
</dbReference>
<evidence type="ECO:0000259" key="1">
    <source>
        <dbReference type="PROSITE" id="PS50106"/>
    </source>
</evidence>
<dbReference type="InterPro" id="IPR036034">
    <property type="entry name" value="PDZ_sf"/>
</dbReference>
<dbReference type="InterPro" id="IPR001478">
    <property type="entry name" value="PDZ"/>
</dbReference>
<protein>
    <submittedName>
        <fullName evidence="3">PDZ domain-containing protein</fullName>
    </submittedName>
</protein>
<evidence type="ECO:0000313" key="3">
    <source>
        <dbReference type="WBParaSite" id="nRc.2.0.1.t40923-RA"/>
    </source>
</evidence>
<organism evidence="2 3">
    <name type="scientific">Romanomermis culicivorax</name>
    <name type="common">Nematode worm</name>
    <dbReference type="NCBI Taxonomy" id="13658"/>
    <lineage>
        <taxon>Eukaryota</taxon>
        <taxon>Metazoa</taxon>
        <taxon>Ecdysozoa</taxon>
        <taxon>Nematoda</taxon>
        <taxon>Enoplea</taxon>
        <taxon>Dorylaimia</taxon>
        <taxon>Mermithida</taxon>
        <taxon>Mermithoidea</taxon>
        <taxon>Mermithidae</taxon>
        <taxon>Romanomermis</taxon>
    </lineage>
</organism>